<sequence length="371" mass="42862">MEENYQSMRKLQRELPLSSNMEERKGLRLILFPMPLQGHINPMLELANVLHHKGFSITIIHTQFNSLNPTTHPHFTFHSIPVELSRTEASTNDVMAFILLLNVKCFEPFSECLARLLSDDDQEPVACLISDLLFSFTQHVAENLKLARILLRTSAASSFVAYAAFPLLLEKGYLPIQESRLEEPVLELPPLKVKDLPVLKTKDPQKYYEAVSGLKKAVEASYEVNSLYFVKECCPPAFDQLTQLKLVLYDCYRWDLLTQLLKKSPNLESLVIENKEDEECVKDYGEHDRYLRNVLYSEHRWRTTESVPICLISHLKTITIRGFKGYPHVKKVAKYLLKNGKVLTKMTVNNDELYKELMLERGSRTCWVELV</sequence>
<dbReference type="SUPFAM" id="SSF53756">
    <property type="entry name" value="UDP-Glycosyltransferase/glycogen phosphorylase"/>
    <property type="match status" value="1"/>
</dbReference>
<dbReference type="EMBL" id="RDQH01000329">
    <property type="protein sequence ID" value="RXI02921.1"/>
    <property type="molecule type" value="Genomic_DNA"/>
</dbReference>
<name>A0A498K5X0_MALDO</name>
<protein>
    <recommendedName>
        <fullName evidence="2">FBD domain-containing protein</fullName>
    </recommendedName>
</protein>
<evidence type="ECO:0000313" key="4">
    <source>
        <dbReference type="Proteomes" id="UP000290289"/>
    </source>
</evidence>
<dbReference type="FunFam" id="3.40.50.2000:FF:000120">
    <property type="entry name" value="UDP-glycosyltransferase 76C1"/>
    <property type="match status" value="1"/>
</dbReference>
<evidence type="ECO:0000256" key="1">
    <source>
        <dbReference type="ARBA" id="ARBA00009995"/>
    </source>
</evidence>
<dbReference type="AlphaFoldDB" id="A0A498K5X0"/>
<proteinExistence type="inferred from homology"/>
<feature type="domain" description="FBD" evidence="2">
    <location>
        <begin position="309"/>
        <end position="371"/>
    </location>
</feature>
<evidence type="ECO:0000313" key="3">
    <source>
        <dbReference type="EMBL" id="RXI02921.1"/>
    </source>
</evidence>
<comment type="similarity">
    <text evidence="1">Belongs to the UDP-glycosyltransferase family.</text>
</comment>
<accession>A0A498K5X0</accession>
<dbReference type="InterPro" id="IPR006566">
    <property type="entry name" value="FBD"/>
</dbReference>
<dbReference type="Pfam" id="PF08387">
    <property type="entry name" value="FBD"/>
    <property type="match status" value="1"/>
</dbReference>
<dbReference type="Proteomes" id="UP000290289">
    <property type="component" value="Chromosome 3"/>
</dbReference>
<dbReference type="Gene3D" id="3.40.50.2000">
    <property type="entry name" value="Glycogen Phosphorylase B"/>
    <property type="match status" value="1"/>
</dbReference>
<reference evidence="3 4" key="1">
    <citation type="submission" date="2018-10" db="EMBL/GenBank/DDBJ databases">
        <title>A high-quality apple genome assembly.</title>
        <authorList>
            <person name="Hu J."/>
        </authorList>
    </citation>
    <scope>NUCLEOTIDE SEQUENCE [LARGE SCALE GENOMIC DNA]</scope>
    <source>
        <strain evidence="4">cv. HFTH1</strain>
        <tissue evidence="3">Young leaf</tissue>
    </source>
</reference>
<organism evidence="3 4">
    <name type="scientific">Malus domestica</name>
    <name type="common">Apple</name>
    <name type="synonym">Pyrus malus</name>
    <dbReference type="NCBI Taxonomy" id="3750"/>
    <lineage>
        <taxon>Eukaryota</taxon>
        <taxon>Viridiplantae</taxon>
        <taxon>Streptophyta</taxon>
        <taxon>Embryophyta</taxon>
        <taxon>Tracheophyta</taxon>
        <taxon>Spermatophyta</taxon>
        <taxon>Magnoliopsida</taxon>
        <taxon>eudicotyledons</taxon>
        <taxon>Gunneridae</taxon>
        <taxon>Pentapetalae</taxon>
        <taxon>rosids</taxon>
        <taxon>fabids</taxon>
        <taxon>Rosales</taxon>
        <taxon>Rosaceae</taxon>
        <taxon>Amygdaloideae</taxon>
        <taxon>Maleae</taxon>
        <taxon>Malus</taxon>
    </lineage>
</organism>
<dbReference type="PANTHER" id="PTHR11926:SF1374">
    <property type="entry name" value="UDP-GLYCOSYLTRANSFERASE 76F1-RELATED"/>
    <property type="match status" value="1"/>
</dbReference>
<dbReference type="GO" id="GO:0080044">
    <property type="term" value="F:quercetin 7-O-glucosyltransferase activity"/>
    <property type="evidence" value="ECO:0007669"/>
    <property type="project" value="TreeGrafter"/>
</dbReference>
<comment type="caution">
    <text evidence="3">The sequence shown here is derived from an EMBL/GenBank/DDBJ whole genome shotgun (WGS) entry which is preliminary data.</text>
</comment>
<dbReference type="SMART" id="SM00579">
    <property type="entry name" value="FBD"/>
    <property type="match status" value="1"/>
</dbReference>
<dbReference type="PANTHER" id="PTHR11926">
    <property type="entry name" value="GLUCOSYL/GLUCURONOSYL TRANSFERASES"/>
    <property type="match status" value="1"/>
</dbReference>
<keyword evidence="4" id="KW-1185">Reference proteome</keyword>
<gene>
    <name evidence="3" type="ORF">DVH24_002999</name>
</gene>
<dbReference type="GO" id="GO:0080043">
    <property type="term" value="F:quercetin 3-O-glucosyltransferase activity"/>
    <property type="evidence" value="ECO:0007669"/>
    <property type="project" value="TreeGrafter"/>
</dbReference>
<evidence type="ECO:0000259" key="2">
    <source>
        <dbReference type="SMART" id="SM00579"/>
    </source>
</evidence>